<dbReference type="Proteomes" id="UP001597116">
    <property type="component" value="Unassembled WGS sequence"/>
</dbReference>
<protein>
    <recommendedName>
        <fullName evidence="3">Virion structural protein</fullName>
    </recommendedName>
</protein>
<sequence>MIQIRNQQGEYLHLSPGQRLTIEQASTLLIDDEKTPGSFSYPIRFPLDDHNQRFLGYAYRPDVLNVKMELPVQVNLQGHLYRRCTMRYRISDMVGDGYLVIDSGEVADRLKKTTLAELLPAEMPFGMNLPFVRQELGTWMQYYASQAPGLEPFTFFPIRADGFMDDIKEFNSEKMPGYVQRFYLNSFGRSGFRTDSPGNYGLHAVPQFYLVYILKQIMAGLGYQLEGDWIEDPETQRLVVMNNTAMVANIKTGAVYKVNPGLSVPEMTAGDFLKAVCQRFGLIVLYDANSSCARIRTFTSILKSNIVDLSTYQLQGYSVEGAEQQGYSVRDFIDEKDRLFANTRVTPKIVGTGKTDVQLRAGAPKMIREANEFINGGIWRTPYTGDPGNLLDIIYNGSSRYLKDGKRPNLPSLRFVSYRGMQPDFVGNLYPQALSDGLDSLLARVGPATEFDGQFGLWEQRLKRYYFFRNNSRKITANLLLPVSELSRLKLDERVGLRLESNILAGYLIQKLTFEAGSSSQVKVRLEMQTLPPLPESTDSLGYVEEETALWIRLEIQEGAATSVDTGSSTTTQTVAQIVVYFFKDRAATIPANVTGQPINFYIETTSQIGGYTSNVLTATVTGNGSAVAFKDVITYRHTTDNRSGEVLEDETVTYSLELGPGYNPLS</sequence>
<dbReference type="RefSeq" id="WP_265990890.1">
    <property type="nucleotide sequence ID" value="NZ_CP110973.1"/>
</dbReference>
<dbReference type="EMBL" id="JBHTLP010000011">
    <property type="protein sequence ID" value="MFD1143047.1"/>
    <property type="molecule type" value="Genomic_DNA"/>
</dbReference>
<accession>A0ABW3QBU0</accession>
<reference evidence="2" key="1">
    <citation type="journal article" date="2019" name="Int. J. Syst. Evol. Microbiol.">
        <title>The Global Catalogue of Microorganisms (GCM) 10K type strain sequencing project: providing services to taxonomists for standard genome sequencing and annotation.</title>
        <authorList>
            <consortium name="The Broad Institute Genomics Platform"/>
            <consortium name="The Broad Institute Genome Sequencing Center for Infectious Disease"/>
            <person name="Wu L."/>
            <person name="Ma J."/>
        </authorList>
    </citation>
    <scope>NUCLEOTIDE SEQUENCE [LARGE SCALE GENOMIC DNA]</scope>
    <source>
        <strain evidence="2">CCUG 55608</strain>
    </source>
</reference>
<organism evidence="1 2">
    <name type="scientific">Larkinella insperata</name>
    <dbReference type="NCBI Taxonomy" id="332158"/>
    <lineage>
        <taxon>Bacteria</taxon>
        <taxon>Pseudomonadati</taxon>
        <taxon>Bacteroidota</taxon>
        <taxon>Cytophagia</taxon>
        <taxon>Cytophagales</taxon>
        <taxon>Spirosomataceae</taxon>
        <taxon>Larkinella</taxon>
    </lineage>
</organism>
<evidence type="ECO:0000313" key="2">
    <source>
        <dbReference type="Proteomes" id="UP001597116"/>
    </source>
</evidence>
<evidence type="ECO:0000313" key="1">
    <source>
        <dbReference type="EMBL" id="MFD1143047.1"/>
    </source>
</evidence>
<evidence type="ECO:0008006" key="3">
    <source>
        <dbReference type="Google" id="ProtNLM"/>
    </source>
</evidence>
<proteinExistence type="predicted"/>
<name>A0ABW3QBU0_9BACT</name>
<comment type="caution">
    <text evidence="1">The sequence shown here is derived from an EMBL/GenBank/DDBJ whole genome shotgun (WGS) entry which is preliminary data.</text>
</comment>
<keyword evidence="2" id="KW-1185">Reference proteome</keyword>
<gene>
    <name evidence="1" type="ORF">ACFQ4C_18110</name>
</gene>